<dbReference type="Gene3D" id="3.40.50.150">
    <property type="entry name" value="Vaccinia Virus protein VP39"/>
    <property type="match status" value="1"/>
</dbReference>
<evidence type="ECO:0000313" key="2">
    <source>
        <dbReference type="Proteomes" id="UP000318288"/>
    </source>
</evidence>
<protein>
    <submittedName>
        <fullName evidence="1">Ubiquinone biosynthesis O-methyltransferase</fullName>
        <ecNumber evidence="1">2.1.1.222</ecNumber>
    </submittedName>
</protein>
<evidence type="ECO:0000313" key="1">
    <source>
        <dbReference type="EMBL" id="TWU47267.1"/>
    </source>
</evidence>
<keyword evidence="1" id="KW-0830">Ubiquinone</keyword>
<dbReference type="EC" id="2.1.1.222" evidence="1"/>
<dbReference type="CDD" id="cd02440">
    <property type="entry name" value="AdoMet_MTases"/>
    <property type="match status" value="1"/>
</dbReference>
<dbReference type="SUPFAM" id="SSF53335">
    <property type="entry name" value="S-adenosyl-L-methionine-dependent methyltransferases"/>
    <property type="match status" value="1"/>
</dbReference>
<name>A0A5C6EGU9_9BACT</name>
<accession>A0A5C6EGU9</accession>
<keyword evidence="1" id="KW-0489">Methyltransferase</keyword>
<proteinExistence type="predicted"/>
<reference evidence="1 2" key="1">
    <citation type="submission" date="2019-02" db="EMBL/GenBank/DDBJ databases">
        <title>Deep-cultivation of Planctomycetes and their phenomic and genomic characterization uncovers novel biology.</title>
        <authorList>
            <person name="Wiegand S."/>
            <person name="Jogler M."/>
            <person name="Boedeker C."/>
            <person name="Pinto D."/>
            <person name="Vollmers J."/>
            <person name="Rivas-Marin E."/>
            <person name="Kohn T."/>
            <person name="Peeters S.H."/>
            <person name="Heuer A."/>
            <person name="Rast P."/>
            <person name="Oberbeckmann S."/>
            <person name="Bunk B."/>
            <person name="Jeske O."/>
            <person name="Meyerdierks A."/>
            <person name="Storesund J.E."/>
            <person name="Kallscheuer N."/>
            <person name="Luecker S."/>
            <person name="Lage O.M."/>
            <person name="Pohl T."/>
            <person name="Merkel B.J."/>
            <person name="Hornburger P."/>
            <person name="Mueller R.-W."/>
            <person name="Bruemmer F."/>
            <person name="Labrenz M."/>
            <person name="Spormann A.M."/>
            <person name="Op Den Camp H."/>
            <person name="Overmann J."/>
            <person name="Amann R."/>
            <person name="Jetten M.S.M."/>
            <person name="Mascher T."/>
            <person name="Medema M.H."/>
            <person name="Devos D.P."/>
            <person name="Kaster A.-K."/>
            <person name="Ovreas L."/>
            <person name="Rohde M."/>
            <person name="Galperin M.Y."/>
            <person name="Jogler C."/>
        </authorList>
    </citation>
    <scope>NUCLEOTIDE SEQUENCE [LARGE SCALE GENOMIC DNA]</scope>
    <source>
        <strain evidence="1 2">Poly51</strain>
    </source>
</reference>
<gene>
    <name evidence="1" type="primary">ubiG_2</name>
    <name evidence="1" type="ORF">Poly51_50660</name>
</gene>
<organism evidence="1 2">
    <name type="scientific">Rubripirellula tenax</name>
    <dbReference type="NCBI Taxonomy" id="2528015"/>
    <lineage>
        <taxon>Bacteria</taxon>
        <taxon>Pseudomonadati</taxon>
        <taxon>Planctomycetota</taxon>
        <taxon>Planctomycetia</taxon>
        <taxon>Pirellulales</taxon>
        <taxon>Pirellulaceae</taxon>
        <taxon>Rubripirellula</taxon>
    </lineage>
</organism>
<keyword evidence="2" id="KW-1185">Reference proteome</keyword>
<dbReference type="EMBL" id="SJPW01000007">
    <property type="protein sequence ID" value="TWU47267.1"/>
    <property type="molecule type" value="Genomic_DNA"/>
</dbReference>
<dbReference type="InterPro" id="IPR029063">
    <property type="entry name" value="SAM-dependent_MTases_sf"/>
</dbReference>
<dbReference type="Proteomes" id="UP000318288">
    <property type="component" value="Unassembled WGS sequence"/>
</dbReference>
<dbReference type="OrthoDB" id="257407at2"/>
<keyword evidence="1" id="KW-0808">Transferase</keyword>
<comment type="caution">
    <text evidence="1">The sequence shown here is derived from an EMBL/GenBank/DDBJ whole genome shotgun (WGS) entry which is preliminary data.</text>
</comment>
<dbReference type="GO" id="GO:0032259">
    <property type="term" value="P:methylation"/>
    <property type="evidence" value="ECO:0007669"/>
    <property type="project" value="UniProtKB-KW"/>
</dbReference>
<dbReference type="PANTHER" id="PTHR43861">
    <property type="entry name" value="TRANS-ACONITATE 2-METHYLTRANSFERASE-RELATED"/>
    <property type="match status" value="1"/>
</dbReference>
<dbReference type="GO" id="GO:0102208">
    <property type="term" value="F:2-polyprenyl-6-hydroxyphenol methylase activity"/>
    <property type="evidence" value="ECO:0007669"/>
    <property type="project" value="UniProtKB-EC"/>
</dbReference>
<dbReference type="PANTHER" id="PTHR43861:SF6">
    <property type="entry name" value="METHYLTRANSFERASE TYPE 11"/>
    <property type="match status" value="1"/>
</dbReference>
<dbReference type="Pfam" id="PF13489">
    <property type="entry name" value="Methyltransf_23"/>
    <property type="match status" value="1"/>
</dbReference>
<sequence>MPATAKNNLQCPVCGIAEFRQRFVKKSRSFWRCQSCQIEMQHPLPTPDELKAYYEGSYEDGMYTEFAAAVEMKRMTAQRRIFEIRRRLPIAGEWLDVGCGDGMFVKVASEHGATAAGVELSDVAVQLGKHSGLDVHCGTLDSLPDTWKYDTITGFDVIEHVLQPAEFLRDIHARLKDGGHVVLTLPDMDSIVRRVMGSRWYFYIPEEHLHYFNRTNLGQLLKQEGFEVTSATRTYKPLTFNYSLTQFAEYNPGIYRVLSTAGKVIPDRMRSKIIPLPIGEMMLVARKISRAV</sequence>
<dbReference type="AlphaFoldDB" id="A0A5C6EGU9"/>